<dbReference type="Proteomes" id="UP001370348">
    <property type="component" value="Chromosome"/>
</dbReference>
<sequence length="139" mass="14665">MKNVFTYSWVAVLALLAAGCSSSSENTGTTTNGVNDLNKACAIRTAWTNALSPTCNECIAFAKVPRCECQDEEYAGRCSAQQSAKNREPTCDGVDGCVNQCKNGDCACVDTCYAGKDACRPLGAATDGCLAEICDTYCR</sequence>
<accession>A0ABZ2LTV4</accession>
<reference evidence="2 3" key="1">
    <citation type="submission" date="2021-12" db="EMBL/GenBank/DDBJ databases">
        <title>Discovery of the Pendulisporaceae a myxobacterial family with distinct sporulation behavior and unique specialized metabolism.</title>
        <authorList>
            <person name="Garcia R."/>
            <person name="Popoff A."/>
            <person name="Bader C.D."/>
            <person name="Loehr J."/>
            <person name="Walesch S."/>
            <person name="Walt C."/>
            <person name="Boldt J."/>
            <person name="Bunk B."/>
            <person name="Haeckl F.J.F.P.J."/>
            <person name="Gunesch A.P."/>
            <person name="Birkelbach J."/>
            <person name="Nuebel U."/>
            <person name="Pietschmann T."/>
            <person name="Bach T."/>
            <person name="Mueller R."/>
        </authorList>
    </citation>
    <scope>NUCLEOTIDE SEQUENCE [LARGE SCALE GENOMIC DNA]</scope>
    <source>
        <strain evidence="2 3">MSr11954</strain>
    </source>
</reference>
<dbReference type="EMBL" id="CP089984">
    <property type="protein sequence ID" value="WXB13216.1"/>
    <property type="molecule type" value="Genomic_DNA"/>
</dbReference>
<proteinExistence type="predicted"/>
<dbReference type="PROSITE" id="PS51257">
    <property type="entry name" value="PROKAR_LIPOPROTEIN"/>
    <property type="match status" value="1"/>
</dbReference>
<evidence type="ECO:0000313" key="3">
    <source>
        <dbReference type="Proteomes" id="UP001370348"/>
    </source>
</evidence>
<gene>
    <name evidence="2" type="ORF">LZC94_35900</name>
</gene>
<feature type="chain" id="PRO_5046803035" evidence="1">
    <location>
        <begin position="24"/>
        <end position="139"/>
    </location>
</feature>
<evidence type="ECO:0000256" key="1">
    <source>
        <dbReference type="SAM" id="SignalP"/>
    </source>
</evidence>
<keyword evidence="3" id="KW-1185">Reference proteome</keyword>
<feature type="signal peptide" evidence="1">
    <location>
        <begin position="1"/>
        <end position="23"/>
    </location>
</feature>
<evidence type="ECO:0000313" key="2">
    <source>
        <dbReference type="EMBL" id="WXB13216.1"/>
    </source>
</evidence>
<keyword evidence="1" id="KW-0732">Signal</keyword>
<dbReference type="RefSeq" id="WP_394822836.1">
    <property type="nucleotide sequence ID" value="NZ_CP089984.1"/>
</dbReference>
<protein>
    <submittedName>
        <fullName evidence="2">Uncharacterized protein</fullName>
    </submittedName>
</protein>
<organism evidence="2 3">
    <name type="scientific">Pendulispora albinea</name>
    <dbReference type="NCBI Taxonomy" id="2741071"/>
    <lineage>
        <taxon>Bacteria</taxon>
        <taxon>Pseudomonadati</taxon>
        <taxon>Myxococcota</taxon>
        <taxon>Myxococcia</taxon>
        <taxon>Myxococcales</taxon>
        <taxon>Sorangiineae</taxon>
        <taxon>Pendulisporaceae</taxon>
        <taxon>Pendulispora</taxon>
    </lineage>
</organism>
<name>A0ABZ2LTV4_9BACT</name>